<dbReference type="Proteomes" id="UP000677228">
    <property type="component" value="Unassembled WGS sequence"/>
</dbReference>
<comment type="caution">
    <text evidence="2">The sequence shown here is derived from an EMBL/GenBank/DDBJ whole genome shotgun (WGS) entry which is preliminary data.</text>
</comment>
<dbReference type="EMBL" id="CAJOBC010066056">
    <property type="protein sequence ID" value="CAF4226560.1"/>
    <property type="molecule type" value="Genomic_DNA"/>
</dbReference>
<sequence length="296" mass="34975">MSFIDLDRCFQHLNLRFTRIVYDTYLYIDFSSIPKIQFENYFVKSNVLNDYCRQVRLAKLGDWGLKYFHRSIDIEKFVHLRSIKLECFDEETFDDFTQILLKLSHMKCLSSIHIEFAPVLDLPTETLNVLKSLLSLSNLKTYILNNCRCPIIPEKNENKSNIEKLRLCLRSLSDFSVLSQCVPKIKSLSMNLRYNDNFQSSRYPVTLHELPWLQTLEIRLKDTSFDEFEEVLKQLSNLKKLSFTSTSIDYINGQRWQHLLSCLPVLKVFRFNVYLHGLSESLINLQVMCSSFQNNF</sequence>
<dbReference type="EMBL" id="CAJNOK010003192">
    <property type="protein sequence ID" value="CAF0891404.1"/>
    <property type="molecule type" value="Genomic_DNA"/>
</dbReference>
<evidence type="ECO:0000313" key="3">
    <source>
        <dbReference type="EMBL" id="CAF3673621.1"/>
    </source>
</evidence>
<dbReference type="InterPro" id="IPR032675">
    <property type="entry name" value="LRR_dom_sf"/>
</dbReference>
<keyword evidence="5" id="KW-1185">Reference proteome</keyword>
<protein>
    <submittedName>
        <fullName evidence="2">Uncharacterized protein</fullName>
    </submittedName>
</protein>
<dbReference type="AlphaFoldDB" id="A0A815HH99"/>
<organism evidence="2 5">
    <name type="scientific">Didymodactylos carnosus</name>
    <dbReference type="NCBI Taxonomy" id="1234261"/>
    <lineage>
        <taxon>Eukaryota</taxon>
        <taxon>Metazoa</taxon>
        <taxon>Spiralia</taxon>
        <taxon>Gnathifera</taxon>
        <taxon>Rotifera</taxon>
        <taxon>Eurotatoria</taxon>
        <taxon>Bdelloidea</taxon>
        <taxon>Philodinida</taxon>
        <taxon>Philodinidae</taxon>
        <taxon>Didymodactylos</taxon>
    </lineage>
</organism>
<dbReference type="SUPFAM" id="SSF52047">
    <property type="entry name" value="RNI-like"/>
    <property type="match status" value="1"/>
</dbReference>
<gene>
    <name evidence="2" type="ORF">GPM918_LOCUS31058</name>
    <name evidence="1" type="ORF">OVA965_LOCUS9148</name>
    <name evidence="4" type="ORF">SRO942_LOCUS31692</name>
    <name evidence="3" type="ORF">TMI583_LOCUS9146</name>
</gene>
<accession>A0A815HH99</accession>
<name>A0A815HH99_9BILA</name>
<proteinExistence type="predicted"/>
<evidence type="ECO:0000313" key="5">
    <source>
        <dbReference type="Proteomes" id="UP000663829"/>
    </source>
</evidence>
<dbReference type="EMBL" id="CAJNOQ010015055">
    <property type="protein sequence ID" value="CAF1354081.1"/>
    <property type="molecule type" value="Genomic_DNA"/>
</dbReference>
<dbReference type="Proteomes" id="UP000681722">
    <property type="component" value="Unassembled WGS sequence"/>
</dbReference>
<dbReference type="EMBL" id="CAJOBA010003194">
    <property type="protein sequence ID" value="CAF3673621.1"/>
    <property type="molecule type" value="Genomic_DNA"/>
</dbReference>
<evidence type="ECO:0000313" key="1">
    <source>
        <dbReference type="EMBL" id="CAF0891404.1"/>
    </source>
</evidence>
<dbReference type="Proteomes" id="UP000682733">
    <property type="component" value="Unassembled WGS sequence"/>
</dbReference>
<reference evidence="2" key="1">
    <citation type="submission" date="2021-02" db="EMBL/GenBank/DDBJ databases">
        <authorList>
            <person name="Nowell W R."/>
        </authorList>
    </citation>
    <scope>NUCLEOTIDE SEQUENCE</scope>
</reference>
<dbReference type="Gene3D" id="3.80.10.10">
    <property type="entry name" value="Ribonuclease Inhibitor"/>
    <property type="match status" value="1"/>
</dbReference>
<evidence type="ECO:0000313" key="4">
    <source>
        <dbReference type="EMBL" id="CAF4226560.1"/>
    </source>
</evidence>
<evidence type="ECO:0000313" key="2">
    <source>
        <dbReference type="EMBL" id="CAF1354081.1"/>
    </source>
</evidence>
<dbReference type="Proteomes" id="UP000663829">
    <property type="component" value="Unassembled WGS sequence"/>
</dbReference>